<dbReference type="SUPFAM" id="SSF89796">
    <property type="entry name" value="CoA-transferase family III (CaiB/BaiF)"/>
    <property type="match status" value="1"/>
</dbReference>
<dbReference type="GO" id="GO:0016740">
    <property type="term" value="F:transferase activity"/>
    <property type="evidence" value="ECO:0007669"/>
    <property type="project" value="UniProtKB-KW"/>
</dbReference>
<organism evidence="2 3">
    <name type="scientific">Thermocrispum agreste</name>
    <dbReference type="NCBI Taxonomy" id="37925"/>
    <lineage>
        <taxon>Bacteria</taxon>
        <taxon>Bacillati</taxon>
        <taxon>Actinomycetota</taxon>
        <taxon>Actinomycetes</taxon>
        <taxon>Pseudonocardiales</taxon>
        <taxon>Pseudonocardiaceae</taxon>
        <taxon>Thermocrispum</taxon>
    </lineage>
</organism>
<sequence length="282" mass="30005">MRRTNPGVVYCSISDFGSGPGADLPGYNVLVQAVGGLMSITGQAGGPPTKVGVALVDVLTSKDPVIEVLAALAARERDGHGQHIEVNLLSNLLAALVNQASADLWTGRAPVRLGNQHPSIAPYETLRCRDGLIAICCGNDGQFRRCVTVLGKPGLADDPRFTTNADRVVHRSDVIAELESPAGRRHRRLLDRTAHRSRVPAGKVGDLADAFALAERLGLAPTVPVGPIMFRRSGIRSATPAPPSPATVLLPAWGEHTEEIRRWFATGRTSRLPHPARTASRA</sequence>
<dbReference type="InterPro" id="IPR003673">
    <property type="entry name" value="CoA-Trfase_fam_III"/>
</dbReference>
<gene>
    <name evidence="2" type="ORF">DIU77_013435</name>
</gene>
<dbReference type="InterPro" id="IPR044855">
    <property type="entry name" value="CoA-Trfase_III_dom3_sf"/>
</dbReference>
<dbReference type="Proteomes" id="UP000249324">
    <property type="component" value="Unassembled WGS sequence"/>
</dbReference>
<evidence type="ECO:0000256" key="1">
    <source>
        <dbReference type="ARBA" id="ARBA00022679"/>
    </source>
</evidence>
<dbReference type="Gene3D" id="3.30.1540.10">
    <property type="entry name" value="formyl-coa transferase, domain 3"/>
    <property type="match status" value="1"/>
</dbReference>
<dbReference type="AlphaFoldDB" id="A0ABD6FK54"/>
<dbReference type="Gene3D" id="3.40.50.10540">
    <property type="entry name" value="Crotonobetainyl-coa:carnitine coa-transferase, domain 1"/>
    <property type="match status" value="1"/>
</dbReference>
<name>A0ABD6FK54_9PSEU</name>
<reference evidence="2 3" key="1">
    <citation type="journal article" date="2021" name="BMC Genomics">
        <title>Genome-resolved metagenome and metatranscriptome analyses of thermophilic composting reveal key bacterial players and their metabolic interactions.</title>
        <authorList>
            <person name="Braga L.P.P."/>
            <person name="Pereira R.V."/>
            <person name="Martins L.F."/>
            <person name="Moura L.M.S."/>
            <person name="Sanchez F.B."/>
            <person name="Patane J.S.L."/>
            <person name="da Silva A.M."/>
            <person name="Setubal J.C."/>
        </authorList>
    </citation>
    <scope>NUCLEOTIDE SEQUENCE [LARGE SCALE GENOMIC DNA]</scope>
    <source>
        <strain evidence="2">ZC4RG45</strain>
    </source>
</reference>
<dbReference type="InterPro" id="IPR023606">
    <property type="entry name" value="CoA-Trfase_III_dom_1_sf"/>
</dbReference>
<dbReference type="PANTHER" id="PTHR48207">
    <property type="entry name" value="SUCCINATE--HYDROXYMETHYLGLUTARATE COA-TRANSFERASE"/>
    <property type="match status" value="1"/>
</dbReference>
<keyword evidence="1 2" id="KW-0808">Transferase</keyword>
<dbReference type="EMBL" id="QGUI02000183">
    <property type="protein sequence ID" value="MFO7193239.1"/>
    <property type="molecule type" value="Genomic_DNA"/>
</dbReference>
<evidence type="ECO:0000313" key="3">
    <source>
        <dbReference type="Proteomes" id="UP000249324"/>
    </source>
</evidence>
<dbReference type="PANTHER" id="PTHR48207:SF3">
    <property type="entry name" value="SUCCINATE--HYDROXYMETHYLGLUTARATE COA-TRANSFERASE"/>
    <property type="match status" value="1"/>
</dbReference>
<dbReference type="Pfam" id="PF02515">
    <property type="entry name" value="CoA_transf_3"/>
    <property type="match status" value="1"/>
</dbReference>
<comment type="caution">
    <text evidence="2">The sequence shown here is derived from an EMBL/GenBank/DDBJ whole genome shotgun (WGS) entry which is preliminary data.</text>
</comment>
<accession>A0ABD6FK54</accession>
<dbReference type="InterPro" id="IPR050483">
    <property type="entry name" value="CoA-transferase_III_domain"/>
</dbReference>
<evidence type="ECO:0000313" key="2">
    <source>
        <dbReference type="EMBL" id="MFO7193239.1"/>
    </source>
</evidence>
<protein>
    <submittedName>
        <fullName evidence="2">CoA transferase</fullName>
    </submittedName>
</protein>
<proteinExistence type="predicted"/>